<feature type="transmembrane region" description="Helical" evidence="5">
    <location>
        <begin position="162"/>
        <end position="181"/>
    </location>
</feature>
<dbReference type="Pfam" id="PF14378">
    <property type="entry name" value="PAP2_3"/>
    <property type="match status" value="1"/>
</dbReference>
<keyword evidence="2 5" id="KW-0812">Transmembrane</keyword>
<proteinExistence type="predicted"/>
<dbReference type="EMBL" id="JACCFW010000001">
    <property type="protein sequence ID" value="NYJ73367.1"/>
    <property type="molecule type" value="Genomic_DNA"/>
</dbReference>
<keyword evidence="4 5" id="KW-0472">Membrane</keyword>
<comment type="subcellular location">
    <subcellularLocation>
        <location evidence="1">Membrane</location>
        <topology evidence="1">Multi-pass membrane protein</topology>
    </subcellularLocation>
</comment>
<evidence type="ECO:0000256" key="5">
    <source>
        <dbReference type="SAM" id="Phobius"/>
    </source>
</evidence>
<dbReference type="CDD" id="cd03386">
    <property type="entry name" value="PAP2_Aur1_like"/>
    <property type="match status" value="1"/>
</dbReference>
<evidence type="ECO:0000256" key="3">
    <source>
        <dbReference type="ARBA" id="ARBA00022989"/>
    </source>
</evidence>
<evidence type="ECO:0000313" key="8">
    <source>
        <dbReference type="Proteomes" id="UP000571817"/>
    </source>
</evidence>
<dbReference type="PANTHER" id="PTHR31310:SF7">
    <property type="entry name" value="PA-PHOSPHATASE RELATED-FAMILY PROTEIN DDB_G0268928"/>
    <property type="match status" value="1"/>
</dbReference>
<dbReference type="RefSeq" id="WP_179478585.1">
    <property type="nucleotide sequence ID" value="NZ_JACCFW010000001.1"/>
</dbReference>
<dbReference type="GO" id="GO:0016020">
    <property type="term" value="C:membrane"/>
    <property type="evidence" value="ECO:0007669"/>
    <property type="project" value="UniProtKB-SubCell"/>
</dbReference>
<feature type="transmembrane region" description="Helical" evidence="5">
    <location>
        <begin position="80"/>
        <end position="98"/>
    </location>
</feature>
<comment type="caution">
    <text evidence="7">The sequence shown here is derived from an EMBL/GenBank/DDBJ whole genome shotgun (WGS) entry which is preliminary data.</text>
</comment>
<protein>
    <recommendedName>
        <fullName evidence="6">Inositolphosphotransferase Aur1/Ipt1 domain-containing protein</fullName>
    </recommendedName>
</protein>
<dbReference type="PANTHER" id="PTHR31310">
    <property type="match status" value="1"/>
</dbReference>
<dbReference type="InterPro" id="IPR052185">
    <property type="entry name" value="IPC_Synthase-Related"/>
</dbReference>
<dbReference type="InterPro" id="IPR026841">
    <property type="entry name" value="Aur1/Ipt1"/>
</dbReference>
<feature type="domain" description="Inositolphosphotransferase Aur1/Ipt1" evidence="6">
    <location>
        <begin position="48"/>
        <end position="227"/>
    </location>
</feature>
<keyword evidence="3 5" id="KW-1133">Transmembrane helix</keyword>
<evidence type="ECO:0000256" key="4">
    <source>
        <dbReference type="ARBA" id="ARBA00023136"/>
    </source>
</evidence>
<reference evidence="7 8" key="1">
    <citation type="submission" date="2020-07" db="EMBL/GenBank/DDBJ databases">
        <title>Sequencing the genomes of 1000 actinobacteria strains.</title>
        <authorList>
            <person name="Klenk H.-P."/>
        </authorList>
    </citation>
    <scope>NUCLEOTIDE SEQUENCE [LARGE SCALE GENOMIC DNA]</scope>
    <source>
        <strain evidence="7 8">DSM 29531</strain>
    </source>
</reference>
<gene>
    <name evidence="7" type="ORF">HNR15_000330</name>
</gene>
<feature type="transmembrane region" description="Helical" evidence="5">
    <location>
        <begin position="188"/>
        <end position="205"/>
    </location>
</feature>
<sequence>MPASLRTFRAPVWWHEIAILVILDMIYERLRNLVPDHETAAIDRGLRVLHLTQKLHINFELSLNHFVAAHDEIARLANGYYSFLHLPMTGGVLIWLFFWQRRVYRSARTVLVTTTVLGLCGFYLVPMAPPRLLGAGFVDTLVQFHTFGSWGHASVAAVTNQYAAMPSLHCAWALWCGLTVFNLAKRRIVRYAAMLYPLLTFTVVIGTANHFAIDGVAGAAVLGLAYGIHRTLQGRGAYEPAPLLPEYS</sequence>
<accession>A0A853D9U8</accession>
<feature type="transmembrane region" description="Helical" evidence="5">
    <location>
        <begin position="110"/>
        <end position="128"/>
    </location>
</feature>
<dbReference type="Proteomes" id="UP000571817">
    <property type="component" value="Unassembled WGS sequence"/>
</dbReference>
<name>A0A853D9U8_9MICO</name>
<organism evidence="7 8">
    <name type="scientific">Allobranchiibius huperziae</name>
    <dbReference type="NCBI Taxonomy" id="1874116"/>
    <lineage>
        <taxon>Bacteria</taxon>
        <taxon>Bacillati</taxon>
        <taxon>Actinomycetota</taxon>
        <taxon>Actinomycetes</taxon>
        <taxon>Micrococcales</taxon>
        <taxon>Dermacoccaceae</taxon>
        <taxon>Allobranchiibius</taxon>
    </lineage>
</organism>
<evidence type="ECO:0000313" key="7">
    <source>
        <dbReference type="EMBL" id="NYJ73367.1"/>
    </source>
</evidence>
<evidence type="ECO:0000256" key="1">
    <source>
        <dbReference type="ARBA" id="ARBA00004141"/>
    </source>
</evidence>
<keyword evidence="8" id="KW-1185">Reference proteome</keyword>
<evidence type="ECO:0000259" key="6">
    <source>
        <dbReference type="Pfam" id="PF14378"/>
    </source>
</evidence>
<evidence type="ECO:0000256" key="2">
    <source>
        <dbReference type="ARBA" id="ARBA00022692"/>
    </source>
</evidence>
<dbReference type="AlphaFoldDB" id="A0A853D9U8"/>